<keyword evidence="4" id="KW-1185">Reference proteome</keyword>
<dbReference type="InterPro" id="IPR000160">
    <property type="entry name" value="GGDEF_dom"/>
</dbReference>
<reference evidence="4" key="1">
    <citation type="submission" date="2023-07" db="EMBL/GenBank/DDBJ databases">
        <title>30 novel species of actinomycetes from the DSMZ collection.</title>
        <authorList>
            <person name="Nouioui I."/>
        </authorList>
    </citation>
    <scope>NUCLEOTIDE SEQUENCE [LARGE SCALE GENOMIC DNA]</scope>
    <source>
        <strain evidence="4">DSM 46792</strain>
    </source>
</reference>
<evidence type="ECO:0000259" key="1">
    <source>
        <dbReference type="PROSITE" id="PS50883"/>
    </source>
</evidence>
<dbReference type="PROSITE" id="PS50883">
    <property type="entry name" value="EAL"/>
    <property type="match status" value="1"/>
</dbReference>
<organism evidence="3 4">
    <name type="scientific">Blastococcus goldschmidtiae</name>
    <dbReference type="NCBI Taxonomy" id="3075546"/>
    <lineage>
        <taxon>Bacteria</taxon>
        <taxon>Bacillati</taxon>
        <taxon>Actinomycetota</taxon>
        <taxon>Actinomycetes</taxon>
        <taxon>Geodermatophilales</taxon>
        <taxon>Geodermatophilaceae</taxon>
        <taxon>Blastococcus</taxon>
    </lineage>
</organism>
<dbReference type="EMBL" id="JAVREI010000023">
    <property type="protein sequence ID" value="MDT0278304.1"/>
    <property type="molecule type" value="Genomic_DNA"/>
</dbReference>
<dbReference type="InterPro" id="IPR001633">
    <property type="entry name" value="EAL_dom"/>
</dbReference>
<dbReference type="Pfam" id="PF08448">
    <property type="entry name" value="PAS_4"/>
    <property type="match status" value="1"/>
</dbReference>
<dbReference type="Gene3D" id="3.20.20.450">
    <property type="entry name" value="EAL domain"/>
    <property type="match status" value="1"/>
</dbReference>
<dbReference type="CDD" id="cd01948">
    <property type="entry name" value="EAL"/>
    <property type="match status" value="1"/>
</dbReference>
<evidence type="ECO:0000313" key="3">
    <source>
        <dbReference type="EMBL" id="MDT0278304.1"/>
    </source>
</evidence>
<dbReference type="NCBIfam" id="TIGR00254">
    <property type="entry name" value="GGDEF"/>
    <property type="match status" value="1"/>
</dbReference>
<dbReference type="InterPro" id="IPR035919">
    <property type="entry name" value="EAL_sf"/>
</dbReference>
<dbReference type="InterPro" id="IPR029787">
    <property type="entry name" value="Nucleotide_cyclase"/>
</dbReference>
<dbReference type="Pfam" id="PF00990">
    <property type="entry name" value="GGDEF"/>
    <property type="match status" value="1"/>
</dbReference>
<dbReference type="InterPro" id="IPR013656">
    <property type="entry name" value="PAS_4"/>
</dbReference>
<gene>
    <name evidence="3" type="ORF">RM425_20580</name>
</gene>
<dbReference type="SMART" id="SM00052">
    <property type="entry name" value="EAL"/>
    <property type="match status" value="1"/>
</dbReference>
<dbReference type="RefSeq" id="WP_311347101.1">
    <property type="nucleotide sequence ID" value="NZ_JAVREI010000023.1"/>
</dbReference>
<evidence type="ECO:0000259" key="2">
    <source>
        <dbReference type="PROSITE" id="PS50887"/>
    </source>
</evidence>
<comment type="caution">
    <text evidence="3">The sequence shown here is derived from an EMBL/GenBank/DDBJ whole genome shotgun (WGS) entry which is preliminary data.</text>
</comment>
<dbReference type="SUPFAM" id="SSF141868">
    <property type="entry name" value="EAL domain-like"/>
    <property type="match status" value="1"/>
</dbReference>
<dbReference type="Proteomes" id="UP001183222">
    <property type="component" value="Unassembled WGS sequence"/>
</dbReference>
<dbReference type="SUPFAM" id="SSF55073">
    <property type="entry name" value="Nucleotide cyclase"/>
    <property type="match status" value="1"/>
</dbReference>
<dbReference type="PANTHER" id="PTHR44757:SF2">
    <property type="entry name" value="BIOFILM ARCHITECTURE MAINTENANCE PROTEIN MBAA"/>
    <property type="match status" value="1"/>
</dbReference>
<dbReference type="PROSITE" id="PS50887">
    <property type="entry name" value="GGDEF"/>
    <property type="match status" value="1"/>
</dbReference>
<evidence type="ECO:0000313" key="4">
    <source>
        <dbReference type="Proteomes" id="UP001183222"/>
    </source>
</evidence>
<feature type="domain" description="GGDEF" evidence="2">
    <location>
        <begin position="169"/>
        <end position="302"/>
    </location>
</feature>
<proteinExistence type="predicted"/>
<dbReference type="Pfam" id="PF00563">
    <property type="entry name" value="EAL"/>
    <property type="match status" value="1"/>
</dbReference>
<name>A0ABU2KDN5_9ACTN</name>
<dbReference type="SMART" id="SM00267">
    <property type="entry name" value="GGDEF"/>
    <property type="match status" value="1"/>
</dbReference>
<protein>
    <submittedName>
        <fullName evidence="3">EAL domain-containing protein</fullName>
    </submittedName>
</protein>
<dbReference type="InterPro" id="IPR043128">
    <property type="entry name" value="Rev_trsase/Diguanyl_cyclase"/>
</dbReference>
<feature type="domain" description="EAL" evidence="1">
    <location>
        <begin position="311"/>
        <end position="565"/>
    </location>
</feature>
<dbReference type="InterPro" id="IPR052155">
    <property type="entry name" value="Biofilm_reg_signaling"/>
</dbReference>
<dbReference type="Gene3D" id="3.30.450.20">
    <property type="entry name" value="PAS domain"/>
    <property type="match status" value="1"/>
</dbReference>
<dbReference type="Gene3D" id="3.30.70.270">
    <property type="match status" value="1"/>
</dbReference>
<accession>A0ABU2KDN5</accession>
<sequence>MRRRADDQPGAALLVEAVLDALPSPTLLVDSSGTVLLANAAWQMAAEVIADDRFRVAVGGNYFALALQIRDDEHTRELVAGVREVSMGLRDSVTADYPVPLPSGTRWYHLQASRVDEAGSIVVTHTDVTTRVHAQRASAWQARHDALTGLPNRAYLHELIDADLAAPGRTPAVLFLDLDGFKEVNDSLGHDTGDDLLREVAARLTAAVRERDTVGRLGGDEFVILSRGCSAVDAAALAERLRATVERPFELAGRVIRLGASIGIAGTSGHRYLRSTDLVRDADLAMYSAKAAGRNRVHVFSPDLRDAAERRASLAAELRDALVRDELVLHYQPVVHLPTGRCTGMEALVRWQHPEHGLLQPGEFLPTAHAHDLMTPLARWVMTEATRQIAEWARIGIALVVAINISAEQFSSGTLVEDVFAALTTAGVPPELLVVELTETSVAEDPELAAEQMAELRRRGVEVSIDDFGSGFSSLAQLVSLPAGVLKIDRSLVNFTEGNRDRAAAAIAAVVALGQACGIRSLAEGVESAGQLALARELGCIFAQGFHIARPMPADDVPGWVLAHRDALAPAPPGEFAHFGVR</sequence>
<dbReference type="PANTHER" id="PTHR44757">
    <property type="entry name" value="DIGUANYLATE CYCLASE DGCP"/>
    <property type="match status" value="1"/>
</dbReference>
<dbReference type="CDD" id="cd01949">
    <property type="entry name" value="GGDEF"/>
    <property type="match status" value="1"/>
</dbReference>